<protein>
    <submittedName>
        <fullName evidence="1">Metallothionein</fullName>
    </submittedName>
</protein>
<dbReference type="EMBL" id="KF278562">
    <property type="protein sequence ID" value="AHA31882.1"/>
    <property type="molecule type" value="mRNA"/>
</dbReference>
<evidence type="ECO:0000313" key="1">
    <source>
        <dbReference type="EMBL" id="AHA31882.1"/>
    </source>
</evidence>
<organism evidence="1">
    <name type="scientific">Russula atropurpurea</name>
    <dbReference type="NCBI Taxonomy" id="152952"/>
    <lineage>
        <taxon>Eukaryota</taxon>
        <taxon>Fungi</taxon>
        <taxon>Dikarya</taxon>
        <taxon>Basidiomycota</taxon>
        <taxon>Agaricomycotina</taxon>
        <taxon>Agaricomycetes</taxon>
        <taxon>Russulales</taxon>
        <taxon>Russulaceae</taxon>
        <taxon>Russula</taxon>
    </lineage>
</organism>
<name>U6BJ83_9AGAM</name>
<sequence>MSPVIQNPVNEHHCGNSSCTCGDSCQCKPGECKC</sequence>
<reference evidence="1" key="1">
    <citation type="submission" date="2013-06" db="EMBL/GenBank/DDBJ databases">
        <title>Functional characterization of the two metallothioneins of Russula athropurpurea.</title>
        <authorList>
            <person name="Sacky J."/>
            <person name="Borovicka J."/>
            <person name="Strnad H."/>
            <person name="Kotrba P."/>
        </authorList>
    </citation>
    <scope>NUCLEOTIDE SEQUENCE</scope>
</reference>
<accession>U6BJ83</accession>
<dbReference type="AlphaFoldDB" id="U6BJ83"/>
<proteinExistence type="evidence at transcript level"/>
<gene>
    <name evidence="1" type="primary">MT2</name>
</gene>